<evidence type="ECO:0000313" key="1">
    <source>
        <dbReference type="EMBL" id="KMQ93690.1"/>
    </source>
</evidence>
<accession>A0A0J7NMI6</accession>
<dbReference type="Proteomes" id="UP000036403">
    <property type="component" value="Unassembled WGS sequence"/>
</dbReference>
<keyword evidence="2" id="KW-1185">Reference proteome</keyword>
<dbReference type="PaxDb" id="67767-A0A0J7NMI6"/>
<sequence>MREKPLEKLLFALKSKANSEQQTDLAKVLQFLQDNPEFIKKMREFCENGCTVTLKEVSKEKVLAIFAVLNSTKAEYQAVRKMLTEEASVELQAILDLTVDRILKTRQDINFKELGKLTLICKWGFDGASGQSLYNQSFEHDKATTDSNIFISSLVPLKSIQIKLYGKMSNPHLPGCVVP</sequence>
<reference evidence="1 2" key="1">
    <citation type="submission" date="2015-04" db="EMBL/GenBank/DDBJ databases">
        <title>Lasius niger genome sequencing.</title>
        <authorList>
            <person name="Konorov E.A."/>
            <person name="Nikitin M.A."/>
            <person name="Kirill M.V."/>
            <person name="Chang P."/>
        </authorList>
    </citation>
    <scope>NUCLEOTIDE SEQUENCE [LARGE SCALE GENOMIC DNA]</scope>
    <source>
        <tissue evidence="1">Whole</tissue>
    </source>
</reference>
<evidence type="ECO:0000313" key="2">
    <source>
        <dbReference type="Proteomes" id="UP000036403"/>
    </source>
</evidence>
<gene>
    <name evidence="1" type="ORF">RF55_6189</name>
</gene>
<name>A0A0J7NMI6_LASNI</name>
<protein>
    <submittedName>
        <fullName evidence="1">Dna-mediated transposase</fullName>
    </submittedName>
</protein>
<proteinExistence type="predicted"/>
<dbReference type="AlphaFoldDB" id="A0A0J7NMI6"/>
<dbReference type="EMBL" id="LBMM01003300">
    <property type="protein sequence ID" value="KMQ93690.1"/>
    <property type="molecule type" value="Genomic_DNA"/>
</dbReference>
<organism evidence="1 2">
    <name type="scientific">Lasius niger</name>
    <name type="common">Black garden ant</name>
    <dbReference type="NCBI Taxonomy" id="67767"/>
    <lineage>
        <taxon>Eukaryota</taxon>
        <taxon>Metazoa</taxon>
        <taxon>Ecdysozoa</taxon>
        <taxon>Arthropoda</taxon>
        <taxon>Hexapoda</taxon>
        <taxon>Insecta</taxon>
        <taxon>Pterygota</taxon>
        <taxon>Neoptera</taxon>
        <taxon>Endopterygota</taxon>
        <taxon>Hymenoptera</taxon>
        <taxon>Apocrita</taxon>
        <taxon>Aculeata</taxon>
        <taxon>Formicoidea</taxon>
        <taxon>Formicidae</taxon>
        <taxon>Formicinae</taxon>
        <taxon>Lasius</taxon>
        <taxon>Lasius</taxon>
    </lineage>
</organism>
<dbReference type="OrthoDB" id="8193306at2759"/>
<comment type="caution">
    <text evidence="1">The sequence shown here is derived from an EMBL/GenBank/DDBJ whole genome shotgun (WGS) entry which is preliminary data.</text>
</comment>